<sequence length="115" mass="13471">MRFMKLLDPRTEPQLRERRQDRQPHRLGAARGRDVARRHEKLLERWKHALRIALPRLGQPDALRIALKQFDAEIGLERLDPLADRTRRHAEFAGGEREALGCSGRREDAQPVQIR</sequence>
<feature type="region of interest" description="Disordered" evidence="1">
    <location>
        <begin position="93"/>
        <end position="115"/>
    </location>
</feature>
<feature type="region of interest" description="Disordered" evidence="1">
    <location>
        <begin position="1"/>
        <end position="34"/>
    </location>
</feature>
<feature type="compositionally biased region" description="Basic and acidic residues" evidence="1">
    <location>
        <begin position="1"/>
        <end position="24"/>
    </location>
</feature>
<gene>
    <name evidence="2" type="ORF">AN936_03280</name>
</gene>
<dbReference type="KEGG" id="smag:AN936_03280"/>
<organism evidence="2 3">
    <name type="scientific">Sphingopyxis macrogoltabida</name>
    <name type="common">Sphingomonas macrogoltabidus</name>
    <dbReference type="NCBI Taxonomy" id="33050"/>
    <lineage>
        <taxon>Bacteria</taxon>
        <taxon>Pseudomonadati</taxon>
        <taxon>Pseudomonadota</taxon>
        <taxon>Alphaproteobacteria</taxon>
        <taxon>Sphingomonadales</taxon>
        <taxon>Sphingomonadaceae</taxon>
        <taxon>Sphingopyxis</taxon>
    </lineage>
</organism>
<dbReference type="Proteomes" id="UP000058074">
    <property type="component" value="Chromosome"/>
</dbReference>
<name>A0A0N9U356_SPHMC</name>
<reference evidence="2 3" key="1">
    <citation type="journal article" date="2015" name="Genome Announc.">
        <title>Complete Genome Sequence of Polypropylene Glycol- and Polyethylene Glycol-Degrading Sphingopyxis macrogoltabida Strain EY-1.</title>
        <authorList>
            <person name="Ohtsubo Y."/>
            <person name="Nagata Y."/>
            <person name="Numata M."/>
            <person name="Tsuchikane K."/>
            <person name="Hosoyama A."/>
            <person name="Yamazoe A."/>
            <person name="Tsuda M."/>
            <person name="Fujita N."/>
            <person name="Kawai F."/>
        </authorList>
    </citation>
    <scope>NUCLEOTIDE SEQUENCE [LARGE SCALE GENOMIC DNA]</scope>
    <source>
        <strain evidence="2 3">EY-1</strain>
    </source>
</reference>
<dbReference type="EMBL" id="CP012700">
    <property type="protein sequence ID" value="ALH79422.1"/>
    <property type="molecule type" value="Genomic_DNA"/>
</dbReference>
<protein>
    <submittedName>
        <fullName evidence="2">Uncharacterized protein</fullName>
    </submittedName>
</protein>
<feature type="compositionally biased region" description="Basic and acidic residues" evidence="1">
    <location>
        <begin position="93"/>
        <end position="109"/>
    </location>
</feature>
<evidence type="ECO:0000256" key="1">
    <source>
        <dbReference type="SAM" id="MobiDB-lite"/>
    </source>
</evidence>
<evidence type="ECO:0000313" key="2">
    <source>
        <dbReference type="EMBL" id="ALH79422.1"/>
    </source>
</evidence>
<proteinExistence type="predicted"/>
<accession>A0A0N9U356</accession>
<dbReference type="AlphaFoldDB" id="A0A0N9U356"/>
<evidence type="ECO:0000313" key="3">
    <source>
        <dbReference type="Proteomes" id="UP000058074"/>
    </source>
</evidence>